<keyword evidence="2" id="KW-1185">Reference proteome</keyword>
<sequence length="381" mass="41839">MTGYFTKVDCRIEVFEALIAERLSPDCLRFADRVENNIPIYEAEQVKTALASSFQRQALMAEWANVLADHSGAVVLKGAVPDLQAIDDATAIYETIIEEERLANSGGDHFGERGANDRVWNSLQKLCLRDSAVFARYFASPAIAAISEAWLGPWYQMTTQVNLVRPGGKAQVCHRDYHLGFMTEEQSQSFPARAHLLSPSLTLQGAVAHCDIPIESGPTKLLPNSQRYGPGYLATLLPEFREVFENHHVQLPLEKGDGLFFNPGTFHAAGDNSSADIERMANLMQIGSAMGRTLERIDRTAMVRALYPALMDLGLTGSKRAATIGAAAEGYPFPTNLDTDPPIGGLASESQAELLARALDERMSLEDFETALNQNRARRLP</sequence>
<protein>
    <submittedName>
        <fullName evidence="1">Phytanoyl-CoA dioxygenase</fullName>
    </submittedName>
</protein>
<organism evidence="1 2">
    <name type="scientific">Actibacterium pelagium</name>
    <dbReference type="NCBI Taxonomy" id="2029103"/>
    <lineage>
        <taxon>Bacteria</taxon>
        <taxon>Pseudomonadati</taxon>
        <taxon>Pseudomonadota</taxon>
        <taxon>Alphaproteobacteria</taxon>
        <taxon>Rhodobacterales</taxon>
        <taxon>Roseobacteraceae</taxon>
        <taxon>Actibacterium</taxon>
    </lineage>
</organism>
<gene>
    <name evidence="1" type="ORF">GCM10011517_07850</name>
</gene>
<dbReference type="AlphaFoldDB" id="A0A917ACH7"/>
<dbReference type="GO" id="GO:0001561">
    <property type="term" value="P:fatty acid alpha-oxidation"/>
    <property type="evidence" value="ECO:0007669"/>
    <property type="project" value="InterPro"/>
</dbReference>
<dbReference type="Pfam" id="PF05721">
    <property type="entry name" value="PhyH"/>
    <property type="match status" value="1"/>
</dbReference>
<keyword evidence="1" id="KW-0223">Dioxygenase</keyword>
<evidence type="ECO:0000313" key="2">
    <source>
        <dbReference type="Proteomes" id="UP000606730"/>
    </source>
</evidence>
<dbReference type="SUPFAM" id="SSF51197">
    <property type="entry name" value="Clavaminate synthase-like"/>
    <property type="match status" value="1"/>
</dbReference>
<dbReference type="Proteomes" id="UP000606730">
    <property type="component" value="Unassembled WGS sequence"/>
</dbReference>
<dbReference type="PANTHER" id="PTHR21308">
    <property type="entry name" value="PHYTANOYL-COA ALPHA-HYDROXYLASE"/>
    <property type="match status" value="1"/>
</dbReference>
<dbReference type="InterPro" id="IPR008775">
    <property type="entry name" value="Phytyl_CoA_dOase-like"/>
</dbReference>
<evidence type="ECO:0000313" key="1">
    <source>
        <dbReference type="EMBL" id="GGE42680.1"/>
    </source>
</evidence>
<dbReference type="InterPro" id="IPR047128">
    <property type="entry name" value="PhyH"/>
</dbReference>
<dbReference type="EMBL" id="BMKN01000001">
    <property type="protein sequence ID" value="GGE42680.1"/>
    <property type="molecule type" value="Genomic_DNA"/>
</dbReference>
<dbReference type="GO" id="GO:0048244">
    <property type="term" value="F:phytanoyl-CoA dioxygenase activity"/>
    <property type="evidence" value="ECO:0007669"/>
    <property type="project" value="InterPro"/>
</dbReference>
<keyword evidence="1" id="KW-0560">Oxidoreductase</keyword>
<dbReference type="RefSeq" id="WP_095596338.1">
    <property type="nucleotide sequence ID" value="NZ_BMKN01000001.1"/>
</dbReference>
<comment type="caution">
    <text evidence="1">The sequence shown here is derived from an EMBL/GenBank/DDBJ whole genome shotgun (WGS) entry which is preliminary data.</text>
</comment>
<reference evidence="1" key="2">
    <citation type="submission" date="2020-09" db="EMBL/GenBank/DDBJ databases">
        <authorList>
            <person name="Sun Q."/>
            <person name="Zhou Y."/>
        </authorList>
    </citation>
    <scope>NUCLEOTIDE SEQUENCE</scope>
    <source>
        <strain evidence="1">CGMCC 1.16012</strain>
    </source>
</reference>
<reference evidence="1" key="1">
    <citation type="journal article" date="2014" name="Int. J. Syst. Evol. Microbiol.">
        <title>Complete genome sequence of Corynebacterium casei LMG S-19264T (=DSM 44701T), isolated from a smear-ripened cheese.</title>
        <authorList>
            <consortium name="US DOE Joint Genome Institute (JGI-PGF)"/>
            <person name="Walter F."/>
            <person name="Albersmeier A."/>
            <person name="Kalinowski J."/>
            <person name="Ruckert C."/>
        </authorList>
    </citation>
    <scope>NUCLEOTIDE SEQUENCE</scope>
    <source>
        <strain evidence="1">CGMCC 1.16012</strain>
    </source>
</reference>
<dbReference type="Gene3D" id="2.60.120.620">
    <property type="entry name" value="q2cbj1_9rhob like domain"/>
    <property type="match status" value="1"/>
</dbReference>
<accession>A0A917ACH7</accession>
<dbReference type="PANTHER" id="PTHR21308:SF8">
    <property type="entry name" value="PHYTANOYL-COA DIOXYGENASE FAMILY PROTEIN (AFU_ORTHOLOGUE AFUA_2G09620)"/>
    <property type="match status" value="1"/>
</dbReference>
<dbReference type="OrthoDB" id="3562306at2"/>
<name>A0A917ACH7_9RHOB</name>
<proteinExistence type="predicted"/>